<reference evidence="11" key="3">
    <citation type="submission" date="2025-05" db="UniProtKB">
        <authorList>
            <consortium name="Ensembl"/>
        </authorList>
    </citation>
    <scope>IDENTIFICATION</scope>
    <source>
        <strain evidence="11">broiler</strain>
    </source>
</reference>
<feature type="transmembrane region" description="Helical" evidence="8">
    <location>
        <begin position="197"/>
        <end position="221"/>
    </location>
</feature>
<feature type="transmembrane region" description="Helical" evidence="8">
    <location>
        <begin position="126"/>
        <end position="148"/>
    </location>
</feature>
<dbReference type="Ensembl" id="ENSGALT00010054284.1">
    <property type="protein sequence ID" value="ENSGALP00010032781.1"/>
    <property type="gene ID" value="ENSGALG00010022313.1"/>
</dbReference>
<dbReference type="PROSITE" id="PS50262">
    <property type="entry name" value="G_PROTEIN_RECEP_F1_2"/>
    <property type="match status" value="1"/>
</dbReference>
<evidence type="ECO:0000256" key="8">
    <source>
        <dbReference type="SAM" id="Phobius"/>
    </source>
</evidence>
<dbReference type="OrthoDB" id="9631784at2759"/>
<dbReference type="Proteomes" id="UP000000539">
    <property type="component" value="Chromosome 5"/>
</dbReference>
<reference evidence="10" key="1">
    <citation type="journal article" date="2014" name="PLoS ONE">
        <title>Cloning and characterization of a 7 transmembrane receptor from the adherent cells of chicken peripheral blood mononuclear cells.</title>
        <authorList>
            <person name="Chen Y.S."/>
            <person name="Wu H.C."/>
            <person name="Shien J.H."/>
            <person name="Chiu H.H."/>
            <person name="Lee L.H."/>
        </authorList>
    </citation>
    <scope>NUCLEOTIDE SEQUENCE</scope>
</reference>
<dbReference type="AlphaFoldDB" id="H9L2H9"/>
<evidence type="ECO:0000256" key="4">
    <source>
        <dbReference type="ARBA" id="ARBA00023040"/>
    </source>
</evidence>
<comment type="subcellular location">
    <subcellularLocation>
        <location evidence="1">Membrane</location>
        <topology evidence="1">Multi-pass membrane protein</topology>
    </subcellularLocation>
</comment>
<dbReference type="PANTHER" id="PTHR11334">
    <property type="entry name" value="MAS-RELATED G-PROTEIN COUPLED RECEPTOR"/>
    <property type="match status" value="1"/>
</dbReference>
<dbReference type="GO" id="GO:0004930">
    <property type="term" value="F:G protein-coupled receptor activity"/>
    <property type="evidence" value="ECO:0000318"/>
    <property type="project" value="GO_Central"/>
</dbReference>
<keyword evidence="3 8" id="KW-1133">Transmembrane helix</keyword>
<dbReference type="SUPFAM" id="SSF81321">
    <property type="entry name" value="Family A G protein-coupled receptor-like"/>
    <property type="match status" value="1"/>
</dbReference>
<dbReference type="PaxDb" id="9031-ENSGALP00000035128"/>
<sequence>MRMPLPTAGRVSPACWRQPGMMAYGTAWHHGLLRQAGSYKNDYDWTHCEANALSEAPITVLICLCGLVGNAAALWLLRPHIRRNFITIYIFNLAVADFIFLFSVVIALVIFYGPQSFCHSLGSQDMMTVLSVVITFAFIAGVYLMAALGARTCLPAIPRPLCPCQNSWCLPALLCALLWALALLLTLTLYFSPPMLVAFVLSYLLSVLILILSGLALFAKLLCCSWQYLPRKFYIAVLLAIISFPFFTADFAYWLLLRLFDFSVLAFDTSLLFACVNSSIKPVLYFLAGCCMKKFTFSIRVACHRAFEGVMEPDIVGETLQESTVETPQESTVNV</sequence>
<evidence type="ECO:0000256" key="5">
    <source>
        <dbReference type="ARBA" id="ARBA00023136"/>
    </source>
</evidence>
<dbReference type="Ensembl" id="ENSGALT00010054291.1">
    <property type="protein sequence ID" value="ENSGALP00010032787.1"/>
    <property type="gene ID" value="ENSGALG00010022313.1"/>
</dbReference>
<feature type="transmembrane region" description="Helical" evidence="8">
    <location>
        <begin position="233"/>
        <end position="256"/>
    </location>
</feature>
<protein>
    <submittedName>
        <fullName evidence="10">MAS-related 7-transmembrane protein</fullName>
    </submittedName>
</protein>
<dbReference type="PRINTS" id="PR02108">
    <property type="entry name" value="MRGPCRFAMILY"/>
</dbReference>
<dbReference type="STRING" id="9031.ENSGALP00000057316"/>
<dbReference type="VEuPathDB" id="HostDB:LOC101752158"/>
<evidence type="ECO:0000313" key="12">
    <source>
        <dbReference type="Proteomes" id="UP000000539"/>
    </source>
</evidence>
<dbReference type="KEGG" id="gga:101752158"/>
<dbReference type="InterPro" id="IPR026234">
    <property type="entry name" value="MRGPCRFAMILY"/>
</dbReference>
<dbReference type="Bgee" id="ENSGALG00000037166">
    <property type="expression patterns" value="Expressed in granulocyte and 6 other cell types or tissues"/>
</dbReference>
<gene>
    <name evidence="11" type="primary">LOC101752158</name>
</gene>
<evidence type="ECO:0000256" key="3">
    <source>
        <dbReference type="ARBA" id="ARBA00022989"/>
    </source>
</evidence>
<dbReference type="GeneID" id="101752158"/>
<dbReference type="HOGENOM" id="CLU_009579_4_1_1"/>
<dbReference type="GlyGen" id="H9L2H9">
    <property type="glycosylation" value="1 site"/>
</dbReference>
<evidence type="ECO:0000256" key="6">
    <source>
        <dbReference type="ARBA" id="ARBA00023170"/>
    </source>
</evidence>
<keyword evidence="2 8" id="KW-0812">Transmembrane</keyword>
<dbReference type="GO" id="GO:0005886">
    <property type="term" value="C:plasma membrane"/>
    <property type="evidence" value="ECO:0000318"/>
    <property type="project" value="GO_Central"/>
</dbReference>
<dbReference type="GeneTree" id="ENSGT01030000234639"/>
<dbReference type="RefSeq" id="NP_001305928.1">
    <property type="nucleotide sequence ID" value="NM_001318999.2"/>
</dbReference>
<feature type="transmembrane region" description="Helical" evidence="8">
    <location>
        <begin position="262"/>
        <end position="288"/>
    </location>
</feature>
<reference evidence="11" key="2">
    <citation type="submission" date="2020-11" db="EMBL/GenBank/DDBJ databases">
        <title>Gallus gallus (Chicken) genome, bGalGal1, GRCg7b, maternal haplotype autosomes + Z &amp; W.</title>
        <authorList>
            <person name="Warren W."/>
            <person name="Formenti G."/>
            <person name="Fedrigo O."/>
            <person name="Haase B."/>
            <person name="Mountcastle J."/>
            <person name="Balacco J."/>
            <person name="Tracey A."/>
            <person name="Schneider V."/>
            <person name="Okimoto R."/>
            <person name="Cheng H."/>
            <person name="Hawken R."/>
            <person name="Howe K."/>
            <person name="Jarvis E.D."/>
        </authorList>
    </citation>
    <scope>NUCLEOTIDE SEQUENCE [LARGE SCALE GENOMIC DNA]</scope>
    <source>
        <strain evidence="11">Broiler</strain>
    </source>
</reference>
<dbReference type="PANTHER" id="PTHR11334:SF68">
    <property type="entry name" value="G-PROTEIN COUPLED RECEPTORS FAMILY 1 PROFILE DOMAIN-CONTAINING PROTEIN-RELATED"/>
    <property type="match status" value="1"/>
</dbReference>
<evidence type="ECO:0000313" key="11">
    <source>
        <dbReference type="Ensembl" id="ENSGALP00010032781.1"/>
    </source>
</evidence>
<dbReference type="Gene3D" id="1.20.1070.10">
    <property type="entry name" value="Rhodopsin 7-helix transmembrane proteins"/>
    <property type="match status" value="1"/>
</dbReference>
<keyword evidence="6" id="KW-0675">Receptor</keyword>
<evidence type="ECO:0000256" key="1">
    <source>
        <dbReference type="ARBA" id="ARBA00004141"/>
    </source>
</evidence>
<organism evidence="10">
    <name type="scientific">Gallus gallus</name>
    <name type="common">Chicken</name>
    <dbReference type="NCBI Taxonomy" id="9031"/>
    <lineage>
        <taxon>Eukaryota</taxon>
        <taxon>Metazoa</taxon>
        <taxon>Chordata</taxon>
        <taxon>Craniata</taxon>
        <taxon>Vertebrata</taxon>
        <taxon>Euteleostomi</taxon>
        <taxon>Archelosauria</taxon>
        <taxon>Archosauria</taxon>
        <taxon>Dinosauria</taxon>
        <taxon>Saurischia</taxon>
        <taxon>Theropoda</taxon>
        <taxon>Coelurosauria</taxon>
        <taxon>Aves</taxon>
        <taxon>Neognathae</taxon>
        <taxon>Galloanserae</taxon>
        <taxon>Galliformes</taxon>
        <taxon>Phasianidae</taxon>
        <taxon>Phasianinae</taxon>
        <taxon>Gallus</taxon>
    </lineage>
</organism>
<feature type="transmembrane region" description="Helical" evidence="8">
    <location>
        <begin position="168"/>
        <end position="191"/>
    </location>
</feature>
<name>H9L2H9_CHICK</name>
<evidence type="ECO:0000256" key="2">
    <source>
        <dbReference type="ARBA" id="ARBA00022692"/>
    </source>
</evidence>
<evidence type="ECO:0000256" key="7">
    <source>
        <dbReference type="ARBA" id="ARBA00023224"/>
    </source>
</evidence>
<keyword evidence="5 8" id="KW-0472">Membrane</keyword>
<evidence type="ECO:0000313" key="10">
    <source>
        <dbReference type="EMBL" id="AHA86261.1"/>
    </source>
</evidence>
<evidence type="ECO:0000259" key="9">
    <source>
        <dbReference type="PROSITE" id="PS50262"/>
    </source>
</evidence>
<dbReference type="PRINTS" id="PR00237">
    <property type="entry name" value="GPCRRHODOPSN"/>
</dbReference>
<keyword evidence="7" id="KW-0807">Transducer</keyword>
<dbReference type="InterPro" id="IPR017452">
    <property type="entry name" value="GPCR_Rhodpsn_7TM"/>
</dbReference>
<feature type="transmembrane region" description="Helical" evidence="8">
    <location>
        <begin position="58"/>
        <end position="77"/>
    </location>
</feature>
<dbReference type="InterPro" id="IPR000276">
    <property type="entry name" value="GPCR_Rhodpsn"/>
</dbReference>
<keyword evidence="12" id="KW-1185">Reference proteome</keyword>
<keyword evidence="4" id="KW-0297">G-protein coupled receptor</keyword>
<dbReference type="eggNOG" id="ENOG502RTUE">
    <property type="taxonomic scope" value="Eukaryota"/>
</dbReference>
<dbReference type="EMBL" id="KF555642">
    <property type="protein sequence ID" value="AHA86261.1"/>
    <property type="molecule type" value="mRNA"/>
</dbReference>
<accession>H9L2H9</accession>
<feature type="domain" description="G-protein coupled receptors family 1 profile" evidence="9">
    <location>
        <begin position="69"/>
        <end position="285"/>
    </location>
</feature>
<dbReference type="GO" id="GO:0007186">
    <property type="term" value="P:G protein-coupled receptor signaling pathway"/>
    <property type="evidence" value="ECO:0000318"/>
    <property type="project" value="GO_Central"/>
</dbReference>
<dbReference type="OMA" id="YPPRKLC"/>
<dbReference type="SMR" id="H9L2H9"/>
<proteinExistence type="evidence at transcript level"/>
<feature type="transmembrane region" description="Helical" evidence="8">
    <location>
        <begin position="89"/>
        <end position="114"/>
    </location>
</feature>